<evidence type="ECO:0000313" key="4">
    <source>
        <dbReference type="Proteomes" id="UP000688137"/>
    </source>
</evidence>
<keyword evidence="2" id="KW-0472">Membrane</keyword>
<proteinExistence type="predicted"/>
<feature type="transmembrane region" description="Helical" evidence="2">
    <location>
        <begin position="53"/>
        <end position="73"/>
    </location>
</feature>
<comment type="caution">
    <text evidence="3">The sequence shown here is derived from an EMBL/GenBank/DDBJ whole genome shotgun (WGS) entry which is preliminary data.</text>
</comment>
<feature type="compositionally biased region" description="Polar residues" evidence="1">
    <location>
        <begin position="165"/>
        <end position="179"/>
    </location>
</feature>
<dbReference type="Proteomes" id="UP000688137">
    <property type="component" value="Unassembled WGS sequence"/>
</dbReference>
<keyword evidence="2" id="KW-1133">Transmembrane helix</keyword>
<evidence type="ECO:0000256" key="2">
    <source>
        <dbReference type="SAM" id="Phobius"/>
    </source>
</evidence>
<keyword evidence="2" id="KW-0812">Transmembrane</keyword>
<evidence type="ECO:0008006" key="5">
    <source>
        <dbReference type="Google" id="ProtNLM"/>
    </source>
</evidence>
<dbReference type="AlphaFoldDB" id="A0A8S1MCS6"/>
<dbReference type="EMBL" id="CAJJDM010000057">
    <property type="protein sequence ID" value="CAD8076472.1"/>
    <property type="molecule type" value="Genomic_DNA"/>
</dbReference>
<sequence length="195" mass="22723">MKFKFEITDNVYKIIGLMCCNVIEIILLAYYASFDLDFSLNTDYENDFKAFKGLSVTGSLFMMITWFIQIILIYKFNQKILYLILAINSFSIFILLVGMGMGAQGLNKINYPKDSFNFPVALWFIQLCLYIMSLVNLHNYKQNEDNKKKEEKNKKKDETDDSKKQLQNTTTQANQSQMVMVGNNESQFTQQQQIV</sequence>
<name>A0A8S1MCS6_PARPR</name>
<feature type="transmembrane region" description="Helical" evidence="2">
    <location>
        <begin position="120"/>
        <end position="140"/>
    </location>
</feature>
<reference evidence="3" key="1">
    <citation type="submission" date="2021-01" db="EMBL/GenBank/DDBJ databases">
        <authorList>
            <consortium name="Genoscope - CEA"/>
            <person name="William W."/>
        </authorList>
    </citation>
    <scope>NUCLEOTIDE SEQUENCE</scope>
</reference>
<evidence type="ECO:0000256" key="1">
    <source>
        <dbReference type="SAM" id="MobiDB-lite"/>
    </source>
</evidence>
<feature type="transmembrane region" description="Helical" evidence="2">
    <location>
        <begin position="80"/>
        <end position="100"/>
    </location>
</feature>
<organism evidence="3 4">
    <name type="scientific">Paramecium primaurelia</name>
    <dbReference type="NCBI Taxonomy" id="5886"/>
    <lineage>
        <taxon>Eukaryota</taxon>
        <taxon>Sar</taxon>
        <taxon>Alveolata</taxon>
        <taxon>Ciliophora</taxon>
        <taxon>Intramacronucleata</taxon>
        <taxon>Oligohymenophorea</taxon>
        <taxon>Peniculida</taxon>
        <taxon>Parameciidae</taxon>
        <taxon>Paramecium</taxon>
    </lineage>
</organism>
<accession>A0A8S1MCS6</accession>
<feature type="region of interest" description="Disordered" evidence="1">
    <location>
        <begin position="143"/>
        <end position="179"/>
    </location>
</feature>
<gene>
    <name evidence="3" type="ORF">PPRIM_AZ9-3.1.T0560147</name>
</gene>
<protein>
    <recommendedName>
        <fullName evidence="5">Transmembrane protein</fullName>
    </recommendedName>
</protein>
<evidence type="ECO:0000313" key="3">
    <source>
        <dbReference type="EMBL" id="CAD8076472.1"/>
    </source>
</evidence>
<keyword evidence="4" id="KW-1185">Reference proteome</keyword>
<feature type="compositionally biased region" description="Basic and acidic residues" evidence="1">
    <location>
        <begin position="143"/>
        <end position="164"/>
    </location>
</feature>
<feature type="transmembrane region" description="Helical" evidence="2">
    <location>
        <begin position="12"/>
        <end position="33"/>
    </location>
</feature>
<dbReference type="OMA" id="LFMMITW"/>